<keyword evidence="2" id="KW-1185">Reference proteome</keyword>
<accession>A0A919LAT4</accession>
<dbReference type="RefSeq" id="WP_078904676.1">
    <property type="nucleotide sequence ID" value="NZ_BNEE01000003.1"/>
</dbReference>
<reference evidence="1" key="1">
    <citation type="submission" date="2020-09" db="EMBL/GenBank/DDBJ databases">
        <title>Whole genome shotgun sequence of Streptomyces xanthophaeus NBRC 12829.</title>
        <authorList>
            <person name="Komaki H."/>
            <person name="Tamura T."/>
        </authorList>
    </citation>
    <scope>NUCLEOTIDE SEQUENCE</scope>
    <source>
        <strain evidence="1">NBRC 12829</strain>
    </source>
</reference>
<protein>
    <submittedName>
        <fullName evidence="1">Uncharacterized protein</fullName>
    </submittedName>
</protein>
<name>A0A919LAT4_9ACTN</name>
<evidence type="ECO:0000313" key="1">
    <source>
        <dbReference type="EMBL" id="GHI83060.1"/>
    </source>
</evidence>
<dbReference type="Proteomes" id="UP000600026">
    <property type="component" value="Unassembled WGS sequence"/>
</dbReference>
<dbReference type="EMBL" id="BNEE01000003">
    <property type="protein sequence ID" value="GHI83060.1"/>
    <property type="molecule type" value="Genomic_DNA"/>
</dbReference>
<sequence length="140" mass="15156">MEMIGFYREMDPENVAVFREPIADKVRDQASYPKAEVERYLESGHPIFDIMEGTIDVIGGTFRVPGGSSLLSDNRFVWRVDLAAYVERYNLELPAELVEHAAGHGFSMPAEDLPALRAASKAASGALGFRAAGGAGPAAR</sequence>
<comment type="caution">
    <text evidence="1">The sequence shown here is derived from an EMBL/GenBank/DDBJ whole genome shotgun (WGS) entry which is preliminary data.</text>
</comment>
<proteinExistence type="predicted"/>
<organism evidence="1 2">
    <name type="scientific">Streptomyces xanthophaeus</name>
    <dbReference type="NCBI Taxonomy" id="67385"/>
    <lineage>
        <taxon>Bacteria</taxon>
        <taxon>Bacillati</taxon>
        <taxon>Actinomycetota</taxon>
        <taxon>Actinomycetes</taxon>
        <taxon>Kitasatosporales</taxon>
        <taxon>Streptomycetaceae</taxon>
        <taxon>Streptomyces</taxon>
    </lineage>
</organism>
<evidence type="ECO:0000313" key="2">
    <source>
        <dbReference type="Proteomes" id="UP000600026"/>
    </source>
</evidence>
<gene>
    <name evidence="1" type="ORF">Sxan_04240</name>
</gene>
<dbReference type="OrthoDB" id="275232at2"/>
<dbReference type="AlphaFoldDB" id="A0A919LAT4"/>